<feature type="transmembrane region" description="Helical" evidence="11">
    <location>
        <begin position="190"/>
        <end position="213"/>
    </location>
</feature>
<feature type="transmembrane region" description="Helical" evidence="11">
    <location>
        <begin position="351"/>
        <end position="370"/>
    </location>
</feature>
<keyword evidence="14" id="KW-1185">Reference proteome</keyword>
<dbReference type="PROSITE" id="PS00216">
    <property type="entry name" value="SUGAR_TRANSPORT_1"/>
    <property type="match status" value="2"/>
</dbReference>
<evidence type="ECO:0000256" key="11">
    <source>
        <dbReference type="SAM" id="Phobius"/>
    </source>
</evidence>
<feature type="transmembrane region" description="Helical" evidence="11">
    <location>
        <begin position="284"/>
        <end position="303"/>
    </location>
</feature>
<keyword evidence="7 11" id="KW-0472">Membrane</keyword>
<evidence type="ECO:0000256" key="6">
    <source>
        <dbReference type="ARBA" id="ARBA00022989"/>
    </source>
</evidence>
<comment type="subcellular location">
    <subcellularLocation>
        <location evidence="1">Membrane</location>
        <topology evidence="1">Multi-pass membrane protein</topology>
    </subcellularLocation>
</comment>
<dbReference type="InterPro" id="IPR020846">
    <property type="entry name" value="MFS_dom"/>
</dbReference>
<feature type="transmembrane region" description="Helical" evidence="11">
    <location>
        <begin position="422"/>
        <end position="443"/>
    </location>
</feature>
<feature type="transmembrane region" description="Helical" evidence="11">
    <location>
        <begin position="12"/>
        <end position="35"/>
    </location>
</feature>
<dbReference type="PANTHER" id="PTHR48022:SF75">
    <property type="entry name" value="GALACTOSE TRANSPORTER-RELATED"/>
    <property type="match status" value="1"/>
</dbReference>
<dbReference type="Gene3D" id="1.20.1250.20">
    <property type="entry name" value="MFS general substrate transporter like domains"/>
    <property type="match status" value="1"/>
</dbReference>
<dbReference type="FunFam" id="1.20.1250.20:FF:000044">
    <property type="entry name" value="Hexose transporter Hxt3p"/>
    <property type="match status" value="1"/>
</dbReference>
<dbReference type="AlphaFoldDB" id="A0AAD9L892"/>
<evidence type="ECO:0000256" key="8">
    <source>
        <dbReference type="ARBA" id="ARBA00049119"/>
    </source>
</evidence>
<comment type="similarity">
    <text evidence="2 9">Belongs to the major facilitator superfamily. Sugar transporter (TC 2.A.1.1) family.</text>
</comment>
<evidence type="ECO:0000259" key="12">
    <source>
        <dbReference type="PROSITE" id="PS50850"/>
    </source>
</evidence>
<evidence type="ECO:0000256" key="9">
    <source>
        <dbReference type="RuleBase" id="RU003346"/>
    </source>
</evidence>
<dbReference type="NCBIfam" id="TIGR00879">
    <property type="entry name" value="SP"/>
    <property type="match status" value="1"/>
</dbReference>
<protein>
    <submittedName>
        <fullName evidence="13">High-affinity glucose transporter ght2</fullName>
    </submittedName>
</protein>
<dbReference type="InterPro" id="IPR036259">
    <property type="entry name" value="MFS_trans_sf"/>
</dbReference>
<keyword evidence="6 11" id="KW-1133">Transmembrane helix</keyword>
<keyword evidence="4 13" id="KW-0762">Sugar transport</keyword>
<comment type="catalytic activity">
    <reaction evidence="8">
        <text>myo-inositol(out) + H(+)(out) = myo-inositol(in) + H(+)(in)</text>
        <dbReference type="Rhea" id="RHEA:60364"/>
        <dbReference type="ChEBI" id="CHEBI:15378"/>
        <dbReference type="ChEBI" id="CHEBI:17268"/>
    </reaction>
</comment>
<feature type="region of interest" description="Disordered" evidence="10">
    <location>
        <begin position="514"/>
        <end position="548"/>
    </location>
</feature>
<feature type="transmembrane region" description="Helical" evidence="11">
    <location>
        <begin position="323"/>
        <end position="344"/>
    </location>
</feature>
<evidence type="ECO:0000256" key="2">
    <source>
        <dbReference type="ARBA" id="ARBA00010992"/>
    </source>
</evidence>
<dbReference type="PANTHER" id="PTHR48022">
    <property type="entry name" value="PLASTIDIC GLUCOSE TRANSPORTER 4"/>
    <property type="match status" value="1"/>
</dbReference>
<dbReference type="Pfam" id="PF00083">
    <property type="entry name" value="Sugar_tr"/>
    <property type="match status" value="1"/>
</dbReference>
<evidence type="ECO:0000256" key="4">
    <source>
        <dbReference type="ARBA" id="ARBA00022597"/>
    </source>
</evidence>
<dbReference type="PROSITE" id="PS00217">
    <property type="entry name" value="SUGAR_TRANSPORT_2"/>
    <property type="match status" value="1"/>
</dbReference>
<evidence type="ECO:0000256" key="5">
    <source>
        <dbReference type="ARBA" id="ARBA00022692"/>
    </source>
</evidence>
<feature type="domain" description="Major facilitator superfamily (MFS) profile" evidence="12">
    <location>
        <begin position="22"/>
        <end position="474"/>
    </location>
</feature>
<evidence type="ECO:0000313" key="13">
    <source>
        <dbReference type="EMBL" id="KAK1926915.1"/>
    </source>
</evidence>
<keyword evidence="5 11" id="KW-0812">Transmembrane</keyword>
<sequence length="548" mass="59766">MGLGKHSIRINGADCGVEAILLGAVTSIGGFLFGYDTGQISGMLIFRDFIDRFATGTDPATGEPAWVPIIQSTMVSLMSIGTLFGALSGAYTADWWGRRRSLSFGVVIFIIGNIIQITAMDSWVHMMMGRFVAGLGVGNLSVGVPMFQSECSPREIRGAVVASYQLMITIGILVSNLINFGVRNIQDSSASWRIVIGLGIAFSLPLGIGVMLVPESPRWLAGRQDWEGARKALARLRGMKDDPGHPLVEQDIQEMFAIIEAENRVGVGGWLECFSDKRAGIPKVLYRTILGVLIHFLQQWTGVNYFFYYGATIFESAGIQDPLVTQLILGAVNVALTFYGLYVVEKYGRRWPLFIGALWQAAWLLVFAIVGTVSDVENSRGAGITMIVAACMFIASFAGTWGPMAWVVIGETFPLRTRAKQASLATAGNWLGNFMISFLTPLANNGISYAFGFVFVGTNIAAALLVWFFLYETRTLSLENVDKMYSTPGIKAWRSHAWVPEGYIDRKTRIDKTGQRFSDDSGTIGRVSPVEKAENGEGKGVSSQVETV</sequence>
<dbReference type="InterPro" id="IPR050360">
    <property type="entry name" value="MFS_Sugar_Transporters"/>
</dbReference>
<evidence type="ECO:0000256" key="1">
    <source>
        <dbReference type="ARBA" id="ARBA00004141"/>
    </source>
</evidence>
<evidence type="ECO:0000256" key="7">
    <source>
        <dbReference type="ARBA" id="ARBA00023136"/>
    </source>
</evidence>
<feature type="transmembrane region" description="Helical" evidence="11">
    <location>
        <begin position="69"/>
        <end position="90"/>
    </location>
</feature>
<gene>
    <name evidence="13" type="ORF">DB88DRAFT_1991</name>
</gene>
<keyword evidence="3 9" id="KW-0813">Transport</keyword>
<dbReference type="CDD" id="cd17356">
    <property type="entry name" value="MFS_HXT"/>
    <property type="match status" value="1"/>
</dbReference>
<accession>A0AAD9L892</accession>
<dbReference type="GO" id="GO:0005351">
    <property type="term" value="F:carbohydrate:proton symporter activity"/>
    <property type="evidence" value="ECO:0007669"/>
    <property type="project" value="TreeGrafter"/>
</dbReference>
<dbReference type="Proteomes" id="UP001182556">
    <property type="component" value="Unassembled WGS sequence"/>
</dbReference>
<dbReference type="EMBL" id="JAODAN010000001">
    <property type="protein sequence ID" value="KAK1926915.1"/>
    <property type="molecule type" value="Genomic_DNA"/>
</dbReference>
<feature type="transmembrane region" description="Helical" evidence="11">
    <location>
        <begin position="126"/>
        <end position="147"/>
    </location>
</feature>
<dbReference type="PRINTS" id="PR00171">
    <property type="entry name" value="SUGRTRNSPORT"/>
</dbReference>
<dbReference type="InterPro" id="IPR005829">
    <property type="entry name" value="Sugar_transporter_CS"/>
</dbReference>
<feature type="transmembrane region" description="Helical" evidence="11">
    <location>
        <begin position="449"/>
        <end position="470"/>
    </location>
</feature>
<evidence type="ECO:0000256" key="10">
    <source>
        <dbReference type="SAM" id="MobiDB-lite"/>
    </source>
</evidence>
<dbReference type="InterPro" id="IPR003663">
    <property type="entry name" value="Sugar/inositol_transpt"/>
</dbReference>
<reference evidence="13" key="1">
    <citation type="submission" date="2023-02" db="EMBL/GenBank/DDBJ databases">
        <title>Identification and recombinant expression of a fungal hydrolase from Papiliotrema laurentii that hydrolyzes apple cutin and clears colloidal polyester polyurethane.</title>
        <authorList>
            <consortium name="DOE Joint Genome Institute"/>
            <person name="Roman V.A."/>
            <person name="Bojanowski C."/>
            <person name="Crable B.R."/>
            <person name="Wagner D.N."/>
            <person name="Hung C.S."/>
            <person name="Nadeau L.J."/>
            <person name="Schratz L."/>
            <person name="Haridas S."/>
            <person name="Pangilinan J."/>
            <person name="Lipzen A."/>
            <person name="Na H."/>
            <person name="Yan M."/>
            <person name="Ng V."/>
            <person name="Grigoriev I.V."/>
            <person name="Spatafora J.W."/>
            <person name="Barlow D."/>
            <person name="Biffinger J."/>
            <person name="Kelley-Loughnane N."/>
            <person name="Varaljay V.A."/>
            <person name="Crookes-Goodson W.J."/>
        </authorList>
    </citation>
    <scope>NUCLEOTIDE SEQUENCE</scope>
    <source>
        <strain evidence="13">5307AH</strain>
    </source>
</reference>
<dbReference type="GO" id="GO:0005886">
    <property type="term" value="C:plasma membrane"/>
    <property type="evidence" value="ECO:0007669"/>
    <property type="project" value="TreeGrafter"/>
</dbReference>
<dbReference type="PROSITE" id="PS50850">
    <property type="entry name" value="MFS"/>
    <property type="match status" value="1"/>
</dbReference>
<dbReference type="InterPro" id="IPR005828">
    <property type="entry name" value="MFS_sugar_transport-like"/>
</dbReference>
<feature type="transmembrane region" description="Helical" evidence="11">
    <location>
        <begin position="382"/>
        <end position="410"/>
    </location>
</feature>
<comment type="caution">
    <text evidence="13">The sequence shown here is derived from an EMBL/GenBank/DDBJ whole genome shotgun (WGS) entry which is preliminary data.</text>
</comment>
<name>A0AAD9L892_PAPLA</name>
<dbReference type="SUPFAM" id="SSF103473">
    <property type="entry name" value="MFS general substrate transporter"/>
    <property type="match status" value="1"/>
</dbReference>
<evidence type="ECO:0000256" key="3">
    <source>
        <dbReference type="ARBA" id="ARBA00022448"/>
    </source>
</evidence>
<feature type="transmembrane region" description="Helical" evidence="11">
    <location>
        <begin position="159"/>
        <end position="178"/>
    </location>
</feature>
<organism evidence="13 14">
    <name type="scientific">Papiliotrema laurentii</name>
    <name type="common">Cryptococcus laurentii</name>
    <dbReference type="NCBI Taxonomy" id="5418"/>
    <lineage>
        <taxon>Eukaryota</taxon>
        <taxon>Fungi</taxon>
        <taxon>Dikarya</taxon>
        <taxon>Basidiomycota</taxon>
        <taxon>Agaricomycotina</taxon>
        <taxon>Tremellomycetes</taxon>
        <taxon>Tremellales</taxon>
        <taxon>Rhynchogastremaceae</taxon>
        <taxon>Papiliotrema</taxon>
    </lineage>
</organism>
<feature type="transmembrane region" description="Helical" evidence="11">
    <location>
        <begin position="102"/>
        <end position="120"/>
    </location>
</feature>
<proteinExistence type="inferred from homology"/>
<evidence type="ECO:0000313" key="14">
    <source>
        <dbReference type="Proteomes" id="UP001182556"/>
    </source>
</evidence>